<protein>
    <submittedName>
        <fullName evidence="2">Uncharacterized protein</fullName>
    </submittedName>
</protein>
<proteinExistence type="predicted"/>
<dbReference type="EMBL" id="PP511791">
    <property type="protein sequence ID" value="XCD07473.1"/>
    <property type="molecule type" value="Genomic_DNA"/>
</dbReference>
<accession>A0AAU8B714</accession>
<keyword evidence="1" id="KW-1133">Transmembrane helix</keyword>
<evidence type="ECO:0000256" key="1">
    <source>
        <dbReference type="SAM" id="Phobius"/>
    </source>
</evidence>
<reference evidence="2" key="1">
    <citation type="submission" date="2024-03" db="EMBL/GenBank/DDBJ databases">
        <title>Diverse circular DNA viruses in blood, oral, and fecal samples of captive lemurs.</title>
        <authorList>
            <person name="Paietta E.N."/>
            <person name="Kraberger S."/>
            <person name="Lund M.C."/>
            <person name="Custer J.M."/>
            <person name="Vargas K.M."/>
            <person name="Ehmke E.E."/>
            <person name="Yoder A.D."/>
            <person name="Varsani A."/>
        </authorList>
    </citation>
    <scope>NUCLEOTIDE SEQUENCE</scope>
    <source>
        <strain evidence="2">Duke_28FS_1</strain>
    </source>
</reference>
<keyword evidence="1" id="KW-0812">Transmembrane</keyword>
<evidence type="ECO:0000313" key="2">
    <source>
        <dbReference type="EMBL" id="XCD07473.1"/>
    </source>
</evidence>
<feature type="transmembrane region" description="Helical" evidence="1">
    <location>
        <begin position="6"/>
        <end position="31"/>
    </location>
</feature>
<name>A0AAU8B714_9CAUD</name>
<sequence>MDIILLGFEILLFALFVVICILCIAGGVCALKTIFDFLREEE</sequence>
<keyword evidence="1" id="KW-0472">Membrane</keyword>
<organism evidence="2">
    <name type="scientific">Dulem virus 39</name>
    <dbReference type="NCBI Taxonomy" id="3145757"/>
    <lineage>
        <taxon>Viruses</taxon>
        <taxon>Duplodnaviria</taxon>
        <taxon>Heunggongvirae</taxon>
        <taxon>Uroviricota</taxon>
        <taxon>Caudoviricetes</taxon>
    </lineage>
</organism>